<dbReference type="GO" id="GO:0051123">
    <property type="term" value="P:RNA polymerase II preinitiation complex assembly"/>
    <property type="evidence" value="ECO:0007669"/>
    <property type="project" value="TreeGrafter"/>
</dbReference>
<keyword evidence="3" id="KW-0805">Transcription regulation</keyword>
<evidence type="ECO:0000313" key="10">
    <source>
        <dbReference type="RefSeq" id="XP_032802521.1"/>
    </source>
</evidence>
<comment type="similarity">
    <text evidence="2">Belongs to the TAF6 family.</text>
</comment>
<keyword evidence="4" id="KW-0804">Transcription</keyword>
<accession>A0AAJ7WLV1</accession>
<dbReference type="SUPFAM" id="SSF47113">
    <property type="entry name" value="Histone-fold"/>
    <property type="match status" value="1"/>
</dbReference>
<protein>
    <recommendedName>
        <fullName evidence="6">Transcription initiation factor TFIID subunit 6</fullName>
    </recommendedName>
</protein>
<evidence type="ECO:0000256" key="6">
    <source>
        <dbReference type="ARBA" id="ARBA00040091"/>
    </source>
</evidence>
<comment type="subcellular location">
    <subcellularLocation>
        <location evidence="1">Nucleus</location>
    </subcellularLocation>
</comment>
<dbReference type="CDD" id="cd08050">
    <property type="entry name" value="TAF6C"/>
    <property type="match status" value="1"/>
</dbReference>
<feature type="region of interest" description="Disordered" evidence="7">
    <location>
        <begin position="474"/>
        <end position="539"/>
    </location>
</feature>
<dbReference type="GO" id="GO:0046695">
    <property type="term" value="C:SLIK (SAGA-like) complex"/>
    <property type="evidence" value="ECO:0007669"/>
    <property type="project" value="InterPro"/>
</dbReference>
<dbReference type="PANTHER" id="PTHR10221">
    <property type="entry name" value="TRANSCRIPTION INITIATION FACTOR TFIID SUBUNIT 6"/>
    <property type="match status" value="1"/>
</dbReference>
<dbReference type="KEGG" id="pmrn:116938890"/>
<dbReference type="SMART" id="SM00803">
    <property type="entry name" value="TAF"/>
    <property type="match status" value="1"/>
</dbReference>
<feature type="domain" description="TATA box binding protein associated factor (TAF) histone-like fold" evidence="8">
    <location>
        <begin position="16"/>
        <end position="80"/>
    </location>
</feature>
<dbReference type="RefSeq" id="XP_032802521.1">
    <property type="nucleotide sequence ID" value="XM_032946630.1"/>
</dbReference>
<dbReference type="FunFam" id="1.25.40.770:FF:000001">
    <property type="entry name" value="Transcription initiation factor TFIID subunit 6"/>
    <property type="match status" value="1"/>
</dbReference>
<evidence type="ECO:0000259" key="8">
    <source>
        <dbReference type="SMART" id="SM00803"/>
    </source>
</evidence>
<evidence type="ECO:0000256" key="1">
    <source>
        <dbReference type="ARBA" id="ARBA00004123"/>
    </source>
</evidence>
<dbReference type="Pfam" id="PF07571">
    <property type="entry name" value="TAF6_C"/>
    <property type="match status" value="1"/>
</dbReference>
<evidence type="ECO:0000256" key="2">
    <source>
        <dbReference type="ARBA" id="ARBA00007688"/>
    </source>
</evidence>
<gene>
    <name evidence="10" type="primary">LOC116938890</name>
</gene>
<name>A0AAJ7WLV1_PETMA</name>
<dbReference type="Gene3D" id="1.10.20.10">
    <property type="entry name" value="Histone, subunit A"/>
    <property type="match status" value="1"/>
</dbReference>
<evidence type="ECO:0000256" key="3">
    <source>
        <dbReference type="ARBA" id="ARBA00023015"/>
    </source>
</evidence>
<evidence type="ECO:0000256" key="7">
    <source>
        <dbReference type="SAM" id="MobiDB-lite"/>
    </source>
</evidence>
<dbReference type="GO" id="GO:0005669">
    <property type="term" value="C:transcription factor TFIID complex"/>
    <property type="evidence" value="ECO:0007669"/>
    <property type="project" value="InterPro"/>
</dbReference>
<dbReference type="Gene3D" id="1.25.40.770">
    <property type="entry name" value="TAF6, C-terminal HEAT repeat domain"/>
    <property type="match status" value="1"/>
</dbReference>
<dbReference type="PANTHER" id="PTHR10221:SF9">
    <property type="entry name" value="TRANSCRIPTION INITIATION FACTOR TFIID SUBUNIT 6"/>
    <property type="match status" value="1"/>
</dbReference>
<feature type="compositionally biased region" description="Low complexity" evidence="7">
    <location>
        <begin position="501"/>
        <end position="539"/>
    </location>
</feature>
<dbReference type="AlphaFoldDB" id="A0AAJ7WLV1"/>
<feature type="region of interest" description="Disordered" evidence="7">
    <location>
        <begin position="169"/>
        <end position="194"/>
    </location>
</feature>
<dbReference type="InterPro" id="IPR004823">
    <property type="entry name" value="TAF_TATA-bd_Histone-like_dom"/>
</dbReference>
<dbReference type="InterPro" id="IPR009072">
    <property type="entry name" value="Histone-fold"/>
</dbReference>
<organism evidence="9 10">
    <name type="scientific">Petromyzon marinus</name>
    <name type="common">Sea lamprey</name>
    <dbReference type="NCBI Taxonomy" id="7757"/>
    <lineage>
        <taxon>Eukaryota</taxon>
        <taxon>Metazoa</taxon>
        <taxon>Chordata</taxon>
        <taxon>Craniata</taxon>
        <taxon>Vertebrata</taxon>
        <taxon>Cyclostomata</taxon>
        <taxon>Hyperoartia</taxon>
        <taxon>Petromyzontiformes</taxon>
        <taxon>Petromyzontidae</taxon>
        <taxon>Petromyzon</taxon>
    </lineage>
</organism>
<proteinExistence type="inferred from homology"/>
<dbReference type="InterPro" id="IPR011442">
    <property type="entry name" value="TAF6_C"/>
</dbReference>
<dbReference type="Proteomes" id="UP001318040">
    <property type="component" value="Chromosome 4"/>
</dbReference>
<feature type="compositionally biased region" description="Polar residues" evidence="7">
    <location>
        <begin position="474"/>
        <end position="483"/>
    </location>
</feature>
<sequence>MSTSRRARPKKLAPATALPADSVRFMGESVGAFPLVDDACETLAENVVLRLRQLLQEAAKFTRASKRRRMSTGDLDFSLKTMNVEPLYGFESKEFTPFRFASGGGREVYFAPEQELCLSELISTPLPRVPLQVSIRAHWLCIDGVQPAIPENPPPVPREQQKLEAVGVDARGPVGPSGSVDPRRAGRPSQSAYVRVHRRHPHELSMELQRFYCEVTEATMGSSEPKRIEALQSIAMEPGFYQLMPQLSTFISEGVRINIVHNNLALLIYLMRMVKALLENPNIYLEKYLHELMPAILSCVVSRQLCQRPDVDNHWALRDFASRIAAQACRMYTSPANALLGRTSKAMLKSLSDSAAVWTTHYGCLAVLCELGPEVISSLVLPRLKQEGERIRSILSGQAISSGDLFGAQRVESIILKHCAPVLAQRRAVPDVVSAYRADYGWMGPALCEHVLRARSLALRCTLSLQAQRSTVGAQSAVPTSVAAQGPAAPSGVPRLPPTPARSTTMAPAAPAAAAGPPSGRALPTSATPSAPGPPTASAGAASLEARCWAVAKPAMADGVLKERLLSPSPPLPPPPPPPTPAKQFVAVSSSTAATAVTVPQVLSLVSVTSSVASCHTTTSSTLVKLASGAPGPVPHKFIVVSLPATASRSPGGQKSPAPTLAQLQQQVALGRPHPSGFLLQASPAGTHHIVRLPGVQGQALGKALTQIACGQALTLKPQSSLLGQAPAVGGRAVDPLGSAAQGRGAELPVEANVMLAQIQAPPLATKGLVAATTIQGHMGCAPGKAEVSDQQRP</sequence>
<dbReference type="GO" id="GO:0016251">
    <property type="term" value="F:RNA polymerase II general transcription initiation factor activity"/>
    <property type="evidence" value="ECO:0007669"/>
    <property type="project" value="InterPro"/>
</dbReference>
<evidence type="ECO:0000256" key="4">
    <source>
        <dbReference type="ARBA" id="ARBA00023163"/>
    </source>
</evidence>
<dbReference type="Pfam" id="PF02969">
    <property type="entry name" value="TAF"/>
    <property type="match status" value="1"/>
</dbReference>
<dbReference type="CDD" id="cd22932">
    <property type="entry name" value="HFD_TAF6L"/>
    <property type="match status" value="1"/>
</dbReference>
<dbReference type="InterPro" id="IPR046344">
    <property type="entry name" value="TAF6_C_sf"/>
</dbReference>
<keyword evidence="5" id="KW-0539">Nucleus</keyword>
<dbReference type="GO" id="GO:0003713">
    <property type="term" value="F:transcription coactivator activity"/>
    <property type="evidence" value="ECO:0007669"/>
    <property type="project" value="TreeGrafter"/>
</dbReference>
<dbReference type="InterPro" id="IPR037796">
    <property type="entry name" value="TAF6"/>
</dbReference>
<dbReference type="GO" id="GO:0000124">
    <property type="term" value="C:SAGA complex"/>
    <property type="evidence" value="ECO:0007669"/>
    <property type="project" value="InterPro"/>
</dbReference>
<evidence type="ECO:0000313" key="9">
    <source>
        <dbReference type="Proteomes" id="UP001318040"/>
    </source>
</evidence>
<keyword evidence="9" id="KW-1185">Reference proteome</keyword>
<dbReference type="GO" id="GO:0046982">
    <property type="term" value="F:protein heterodimerization activity"/>
    <property type="evidence" value="ECO:0007669"/>
    <property type="project" value="InterPro"/>
</dbReference>
<reference evidence="10" key="1">
    <citation type="submission" date="2025-08" db="UniProtKB">
        <authorList>
            <consortium name="RefSeq"/>
        </authorList>
    </citation>
    <scope>IDENTIFICATION</scope>
    <source>
        <tissue evidence="10">Sperm</tissue>
    </source>
</reference>
<evidence type="ECO:0000256" key="5">
    <source>
        <dbReference type="ARBA" id="ARBA00023242"/>
    </source>
</evidence>
<dbReference type="GeneID" id="116938890"/>